<feature type="compositionally biased region" description="Polar residues" evidence="1">
    <location>
        <begin position="72"/>
        <end position="81"/>
    </location>
</feature>
<gene>
    <name evidence="2" type="ORF">HJC23_004108</name>
</gene>
<evidence type="ECO:0000313" key="2">
    <source>
        <dbReference type="EMBL" id="KAL3775254.1"/>
    </source>
</evidence>
<dbReference type="Proteomes" id="UP001516023">
    <property type="component" value="Unassembled WGS sequence"/>
</dbReference>
<feature type="region of interest" description="Disordered" evidence="1">
    <location>
        <begin position="181"/>
        <end position="211"/>
    </location>
</feature>
<sequence length="211" mass="23613">MDPTTPDPTRAPAKAVGTAFGVVAAAASTHHSENRPCVQDAAMSLVSLGRVSPVDVNPACVSVTSPPPLPPSANNIDANVESSPPLKKSKSGSKYSVKPRDPKRDTGIPLSEMQRLMRVYGPIKCLRNRTPKESGKDLKQDSIKRKFYRWFPDFDTRFERTGEGWFKPKFGHEEEMNYRAEMRKKDQDALVKKRNTKRTSRKAKTDDQDIL</sequence>
<dbReference type="EMBL" id="JABMIG020000548">
    <property type="protein sequence ID" value="KAL3775254.1"/>
    <property type="molecule type" value="Genomic_DNA"/>
</dbReference>
<feature type="compositionally biased region" description="Basic residues" evidence="1">
    <location>
        <begin position="192"/>
        <end position="202"/>
    </location>
</feature>
<dbReference type="AlphaFoldDB" id="A0ABD3NGR9"/>
<proteinExistence type="predicted"/>
<name>A0ABD3NGR9_9STRA</name>
<accession>A0ABD3NGR9</accession>
<protein>
    <submittedName>
        <fullName evidence="2">Uncharacterized protein</fullName>
    </submittedName>
</protein>
<organism evidence="2 3">
    <name type="scientific">Cyclotella cryptica</name>
    <dbReference type="NCBI Taxonomy" id="29204"/>
    <lineage>
        <taxon>Eukaryota</taxon>
        <taxon>Sar</taxon>
        <taxon>Stramenopiles</taxon>
        <taxon>Ochrophyta</taxon>
        <taxon>Bacillariophyta</taxon>
        <taxon>Coscinodiscophyceae</taxon>
        <taxon>Thalassiosirophycidae</taxon>
        <taxon>Stephanodiscales</taxon>
        <taxon>Stephanodiscaceae</taxon>
        <taxon>Cyclotella</taxon>
    </lineage>
</organism>
<evidence type="ECO:0000313" key="3">
    <source>
        <dbReference type="Proteomes" id="UP001516023"/>
    </source>
</evidence>
<evidence type="ECO:0000256" key="1">
    <source>
        <dbReference type="SAM" id="MobiDB-lite"/>
    </source>
</evidence>
<keyword evidence="3" id="KW-1185">Reference proteome</keyword>
<feature type="region of interest" description="Disordered" evidence="1">
    <location>
        <begin position="57"/>
        <end position="113"/>
    </location>
</feature>
<feature type="compositionally biased region" description="Basic and acidic residues" evidence="1">
    <location>
        <begin position="181"/>
        <end position="191"/>
    </location>
</feature>
<comment type="caution">
    <text evidence="2">The sequence shown here is derived from an EMBL/GenBank/DDBJ whole genome shotgun (WGS) entry which is preliminary data.</text>
</comment>
<reference evidence="2 3" key="1">
    <citation type="journal article" date="2020" name="G3 (Bethesda)">
        <title>Improved Reference Genome for Cyclotella cryptica CCMP332, a Model for Cell Wall Morphogenesis, Salinity Adaptation, and Lipid Production in Diatoms (Bacillariophyta).</title>
        <authorList>
            <person name="Roberts W.R."/>
            <person name="Downey K.M."/>
            <person name="Ruck E.C."/>
            <person name="Traller J.C."/>
            <person name="Alverson A.J."/>
        </authorList>
    </citation>
    <scope>NUCLEOTIDE SEQUENCE [LARGE SCALE GENOMIC DNA]</scope>
    <source>
        <strain evidence="2 3">CCMP332</strain>
    </source>
</reference>
<feature type="compositionally biased region" description="Low complexity" evidence="1">
    <location>
        <begin position="82"/>
        <end position="96"/>
    </location>
</feature>